<proteinExistence type="predicted"/>
<organism evidence="3 4">
    <name type="scientific">Drosophila guanche</name>
    <name type="common">Fruit fly</name>
    <dbReference type="NCBI Taxonomy" id="7266"/>
    <lineage>
        <taxon>Eukaryota</taxon>
        <taxon>Metazoa</taxon>
        <taxon>Ecdysozoa</taxon>
        <taxon>Arthropoda</taxon>
        <taxon>Hexapoda</taxon>
        <taxon>Insecta</taxon>
        <taxon>Pterygota</taxon>
        <taxon>Neoptera</taxon>
        <taxon>Endopterygota</taxon>
        <taxon>Diptera</taxon>
        <taxon>Brachycera</taxon>
        <taxon>Muscomorpha</taxon>
        <taxon>Ephydroidea</taxon>
        <taxon>Drosophilidae</taxon>
        <taxon>Drosophila</taxon>
        <taxon>Sophophora</taxon>
    </lineage>
</organism>
<dbReference type="InterPro" id="IPR052145">
    <property type="entry name" value="Mediator/Homeobox_domain"/>
</dbReference>
<gene>
    <name evidence="3" type="ORF">DGUA_6G011159</name>
</gene>
<dbReference type="Proteomes" id="UP000268350">
    <property type="component" value="Unassembled WGS sequence"/>
</dbReference>
<feature type="compositionally biased region" description="Basic and acidic residues" evidence="1">
    <location>
        <begin position="49"/>
        <end position="61"/>
    </location>
</feature>
<feature type="region of interest" description="Disordered" evidence="1">
    <location>
        <begin position="683"/>
        <end position="715"/>
    </location>
</feature>
<feature type="region of interest" description="Disordered" evidence="1">
    <location>
        <begin position="264"/>
        <end position="303"/>
    </location>
</feature>
<dbReference type="AlphaFoldDB" id="A0A3B0JEB5"/>
<name>A0A3B0JEB5_DROGU</name>
<feature type="compositionally biased region" description="Low complexity" evidence="1">
    <location>
        <begin position="264"/>
        <end position="301"/>
    </location>
</feature>
<evidence type="ECO:0000313" key="3">
    <source>
        <dbReference type="EMBL" id="SPP78512.1"/>
    </source>
</evidence>
<evidence type="ECO:0000313" key="4">
    <source>
        <dbReference type="Proteomes" id="UP000268350"/>
    </source>
</evidence>
<feature type="signal peptide" evidence="2">
    <location>
        <begin position="1"/>
        <end position="19"/>
    </location>
</feature>
<dbReference type="OrthoDB" id="8056885at2759"/>
<dbReference type="EMBL" id="OUUW01000003">
    <property type="protein sequence ID" value="SPP78512.1"/>
    <property type="molecule type" value="Genomic_DNA"/>
</dbReference>
<keyword evidence="4" id="KW-1185">Reference proteome</keyword>
<feature type="compositionally biased region" description="Low complexity" evidence="1">
    <location>
        <begin position="369"/>
        <end position="387"/>
    </location>
</feature>
<keyword evidence="2" id="KW-0732">Signal</keyword>
<protein>
    <submittedName>
        <fullName evidence="3">Uncharacterized protein</fullName>
    </submittedName>
</protein>
<feature type="chain" id="PRO_5017433557" evidence="2">
    <location>
        <begin position="20"/>
        <end position="715"/>
    </location>
</feature>
<evidence type="ECO:0000256" key="1">
    <source>
        <dbReference type="SAM" id="MobiDB-lite"/>
    </source>
</evidence>
<feature type="region of interest" description="Disordered" evidence="1">
    <location>
        <begin position="369"/>
        <end position="412"/>
    </location>
</feature>
<sequence>MALIRVLAVIGYCLVAVSGGVELETLTPKAAADKIEDAVTTKLTPSLTEDAKSKTEKRDSADQTGKLPAVQPLRSEFLSNHSTGAIFPGRPTKETPFRPVYTSASYYEAPTQIFGPTTVRYTAAEAAPQTYYDKPESGHGIRYAPSGAGHKPSVQFAQQGHRFGFAAPPQVELYQRPAATKSASLGAEQQQQQQKQQQRETFHYGEVEAEGGAIYERAGPQQYQFTLPVHHQHKFPQQQQQPRVQYIIAIPLSYMRQLQQQQQQQQHQLQVAPPTASASPSSSSTTTTTSSSAAPPSTAAPVPRHHQSFMQLLGPLARDHQGLYRPYYQSDASNAPLTGIGTPAGPNPPSQQQQYFQIPASLLLAAAQQLQQQHQQQSQQQSVYAKAAPPPPPPSYQQLIYQPQPQAPQHHPQLQLQRIFLQPPQAQTSAIYAEQPGGPLYAYPLQRLKQQQQQQLKYTPATDSVAAGPTAATAAASGDVAATTAETATPTRPTAQHLPVVHYNPIYVQAPAEQQQHHQLQLQQHQFAILPRFSNNNPKAAYNLGHESTPPIHVVRLSAAGAPGHGHGHGHGAVPFHHFHHYQPGSVPLLQQLYHAPQQQQQHQYVSHMPYGHEEVPLPGPVSLPTTVPGMTGASPAIIPYFSHPGAVHYGTHLYHPAGAGAATAATKGGIVAAAGAGAGAGAGVGVGSAATSPKQQSTSGGHSAGGGNNIVKYP</sequence>
<dbReference type="PANTHER" id="PTHR24330">
    <property type="entry name" value="HOMEOBOX PROTEIN BARH-LIKE"/>
    <property type="match status" value="1"/>
</dbReference>
<accession>A0A3B0JEB5</accession>
<feature type="region of interest" description="Disordered" evidence="1">
    <location>
        <begin position="180"/>
        <end position="200"/>
    </location>
</feature>
<evidence type="ECO:0000256" key="2">
    <source>
        <dbReference type="SAM" id="SignalP"/>
    </source>
</evidence>
<feature type="compositionally biased region" description="Polar residues" evidence="1">
    <location>
        <begin position="693"/>
        <end position="702"/>
    </location>
</feature>
<feature type="region of interest" description="Disordered" evidence="1">
    <location>
        <begin position="46"/>
        <end position="74"/>
    </location>
</feature>
<reference evidence="4" key="1">
    <citation type="submission" date="2018-01" db="EMBL/GenBank/DDBJ databases">
        <authorList>
            <person name="Alioto T."/>
            <person name="Alioto T."/>
        </authorList>
    </citation>
    <scope>NUCLEOTIDE SEQUENCE [LARGE SCALE GENOMIC DNA]</scope>
</reference>
<dbReference type="OMA" id="PPIHHYH"/>
<feature type="compositionally biased region" description="Low complexity" evidence="1">
    <location>
        <begin position="396"/>
        <end position="412"/>
    </location>
</feature>
<dbReference type="STRING" id="7266.A0A3B0JEB5"/>
<dbReference type="PANTHER" id="PTHR24330:SF19">
    <property type="entry name" value="MEDIATOR OF RNA POLYMERASE II TRANSCRIPTION SUBUNIT 29"/>
    <property type="match status" value="1"/>
</dbReference>